<dbReference type="VEuPathDB" id="GiardiaDB:GL50803_10813"/>
<dbReference type="Proteomes" id="UP000001548">
    <property type="component" value="Unassembled WGS sequence"/>
</dbReference>
<proteinExistence type="predicted"/>
<dbReference type="RefSeq" id="XP_001708182.1">
    <property type="nucleotide sequence ID" value="XM_001708130.1"/>
</dbReference>
<dbReference type="KEGG" id="gla:GL50803_0010813"/>
<dbReference type="OMA" id="WRDDITA"/>
<gene>
    <name evidence="2" type="ORF">GL50803_0010813</name>
</gene>
<feature type="region of interest" description="Disordered" evidence="1">
    <location>
        <begin position="461"/>
        <end position="486"/>
    </location>
</feature>
<accession>A8BB03</accession>
<organism evidence="2 3">
    <name type="scientific">Giardia intestinalis (strain ATCC 50803 / WB clone C6)</name>
    <name type="common">Giardia lamblia</name>
    <dbReference type="NCBI Taxonomy" id="184922"/>
    <lineage>
        <taxon>Eukaryota</taxon>
        <taxon>Metamonada</taxon>
        <taxon>Diplomonadida</taxon>
        <taxon>Hexamitidae</taxon>
        <taxon>Giardiinae</taxon>
        <taxon>Giardia</taxon>
    </lineage>
</organism>
<dbReference type="HOGENOM" id="CLU_229729_0_0_1"/>
<dbReference type="GeneID" id="5701091"/>
<dbReference type="EMBL" id="AACB03000004">
    <property type="protein sequence ID" value="KAE8302101.1"/>
    <property type="molecule type" value="Genomic_DNA"/>
</dbReference>
<feature type="compositionally biased region" description="Basic and acidic residues" evidence="1">
    <location>
        <begin position="948"/>
        <end position="960"/>
    </location>
</feature>
<sequence>MEICVQLHSISQLPDLRIGGTPKYLLATHYGGKDSLLLPSILAPSTLKPIPKRDVDAHDNECPCLSFSNDSSVRMSFSPEEILDGMGLHAKIDSIKSPMNIHPATIDTICTRLINMHLGLDLLVLVPASSVSLLAPKKAAPSSKGQPAEEVDLLCIPISHARIDTSEHIIKALSTAGGLSFLHSTTFVLKNSLLGLFGDVLIGDSDTAGDFMIDACISVTVTMSDFILRKMLSNTASTGVVDTKSRDVTIGTFQFHAINFHGLYNIPGANWTMEFTIPVETDDDGTVRSAIYCTCGGGRVKQAPLASLAQPAAQATKKDQSDLTSEQALEKFERLAAGVTAYMPVSTDLSLSKSNFSGAFSTGRTDIASRHTASSHGVLRDRGKGLAYRLTMDLQEYLLVRDVAGSTDTAAQLTFPDHTAMRQHESLVEYALYVEEILNNYSASISRRIEEYVASHSSTISIDDTRAPRPQSKGASSSRDAAGSSTRSQGASVRFVAEIFEPFLLGARNLLMSRTVLICMNNRTRSLLKQSHSGKKSNEFMLQILLRPSYSLQAKYLLASKAILSEKKPPTAPLVPIANTHSIFAGNAQGMTAFCAQTNLSYGFNRSIIYYTQAPDQPYNRFPCPRPQLQQTRQAFAEPLAAYCYTRINASSILSPVCQYASCDSVYPLLPYDEAIFSAFFPPVVSSWTGVAGQAGIEEDEFETLYNNGVCSEDGSDAASVGRSRPTSAGMEAPIQLRGKANRQNQGSTVMGATSANTSMKAAGASDKNAKQPVQNPLLAEFIGKAARYSNGNPNYIFGNILCGVYSLLETLSSAPLSPVPVQSPSLESLYIVNLINKYCNDMLNMTVVLDTLADLQKIITMPMVFNDSLQSTLSFPLIGASIGFQYPLLANVQITQSARVLTSGAVSESGGSIWPASLRLVRHRHARHETDPSTRLNSSDAGLEGSDDAHQSRTNLSKRDRQHILSYMDTYSMAKERQKTMVNIRRLVDSWRDDITARYKQVCKPLKTEATQQGRTTISYSDIPEENAKMKAIIQAGRQLALRGLQGQILTQNALVTPAILPQISALLTEEKSEVANDYSIKNFKLLIQNEGFVEILSRRILLQLESLAHKGFNNIDDMMEYLLINIVDGEPLDADRDLEKPRVKGYKIQRRIDKDDDDGLSALISSGPRLQNTDRKISLSLTQPQRKSETNCQDSSVLTNDRVRVVGDSISVLFPDVDEEERGRLSTAITNQSNISQDTSYLDGMNSLMIPQHVSLKDINNYLFKAKFLSILGMDDCLELSFKLASATLARQGQLLSNDRKIDIFDTTNIARISKLVSRSNFQIMVSTMLIAGTRLSSPHVVRTSTDFERLATYMRGPVGVICACLDSEQSMQLLGTDSCLLALAITKTLFKSAIGTSDTSQKRQGKRGKIVVPLGYDYSEQLLVSALLAYDNFMKYLISKVAGYNVEEVHVWTKNDTQSTVATKLRERKYNKEDVDSMMEILKITPIRNYYSKQFNDLLEGEANTHVVKLPKDATKITAFPSNESIAGSIAGSVAISLYDRQPKRIGDDVSEVGSTLRRNAAGMSATTSVMSGLSGLASEKKAKAISPELQAELDAMPFYNVPGDGVYAYPPFWAMGAYIFVLWSMKLMDARHIARALQTSFRRYIELKQEQYKDDVYFQEHGKRRKTMKDFADDSIGSDVDSGKSCDTTISVDADLVAGVSPSGNNLSCNTTSMNIHGTNDVHPSPSLSRLSFEDLKNYKSLKMQKSNYAKQVSINHYSAIQEYLKSDTLDGGMFAPLPYRFKSNAEFMEYVLDSTLPENDKFANPNDPASKNIMRLCAFLSLAEWLSLRGETVISTYATSLADHILKIMITSGTAASDSPFFLHQQLRGIIISMRNMLYERRYAPALEFADSVLRGSLGPALIPKVKACPAFLYLRARIITNMNISLLMKAYDPTTIQASGQLEQSSQYGLSTMLSNDSTRALLNETSRMAIQAYQLASRSKQGGRDDFFRGSTSTYDSYLPVEFLYTIALILFSSINIVGVIRSIFASTSVKSKEASSEEVKQKVDLMFTEVPKYQDTRSNAVDEDDRNMDTLNDFTSLLPLPKPTYSRQPYDITSDATSTQMMYMREQYNANKLIKVQQLKDSKEPVKMSVDLLKELKARAKEIVVDAGGDTELLTSDSRNNSPGHGVVASSANIASMMQQKIQDTTAVDFDNTIAALASATITNRTLTPERTQKDVSRALILASSALKNLILKYPHLGQAWASFSLTQLAMGNVVESRLSSSIATLLAPEAIESWISWVCCELQEIHGIKSSNGTVNQSRIAEVRNYMRQIEAMGVLYTMLRVVWVDICQFASEVLK</sequence>
<keyword evidence="3" id="KW-1185">Reference proteome</keyword>
<evidence type="ECO:0000313" key="3">
    <source>
        <dbReference type="Proteomes" id="UP000001548"/>
    </source>
</evidence>
<comment type="caution">
    <text evidence="2">The sequence shown here is derived from an EMBL/GenBank/DDBJ whole genome shotgun (WGS) entry which is preliminary data.</text>
</comment>
<reference evidence="2 3" key="1">
    <citation type="journal article" date="2007" name="Science">
        <title>Genomic minimalism in the early diverging intestinal parasite Giardia lamblia.</title>
        <authorList>
            <person name="Morrison H.G."/>
            <person name="McArthur A.G."/>
            <person name="Gillin F.D."/>
            <person name="Aley S.B."/>
            <person name="Adam R.D."/>
            <person name="Olsen G.J."/>
            <person name="Best A.A."/>
            <person name="Cande W.Z."/>
            <person name="Chen F."/>
            <person name="Cipriano M.J."/>
            <person name="Davids B.J."/>
            <person name="Dawson S.C."/>
            <person name="Elmendorf H.G."/>
            <person name="Hehl A.B."/>
            <person name="Holder M.E."/>
            <person name="Huse S.M."/>
            <person name="Kim U.U."/>
            <person name="Lasek-Nesselquist E."/>
            <person name="Manning G."/>
            <person name="Nigam A."/>
            <person name="Nixon J.E."/>
            <person name="Palm D."/>
            <person name="Passamaneck N.E."/>
            <person name="Prabhu A."/>
            <person name="Reich C.I."/>
            <person name="Reiner D.S."/>
            <person name="Samuelson J."/>
            <person name="Svard S.G."/>
            <person name="Sogin M.L."/>
        </authorList>
    </citation>
    <scope>NUCLEOTIDE SEQUENCE [LARGE SCALE GENOMIC DNA]</scope>
    <source>
        <strain evidence="2 3">WB C6</strain>
    </source>
</reference>
<protein>
    <submittedName>
        <fullName evidence="2">Uncharacterized protein</fullName>
    </submittedName>
</protein>
<name>A8BB03_GIAIC</name>
<evidence type="ECO:0000256" key="1">
    <source>
        <dbReference type="SAM" id="MobiDB-lite"/>
    </source>
</evidence>
<feature type="compositionally biased region" description="Low complexity" evidence="1">
    <location>
        <begin position="472"/>
        <end position="486"/>
    </location>
</feature>
<feature type="region of interest" description="Disordered" evidence="1">
    <location>
        <begin position="927"/>
        <end position="960"/>
    </location>
</feature>
<evidence type="ECO:0000313" key="2">
    <source>
        <dbReference type="EMBL" id="KAE8302101.1"/>
    </source>
</evidence>